<accession>A0A3N1Y4S7</accession>
<dbReference type="PANTHER" id="PTHR38100:SF1">
    <property type="entry name" value="HIGH FREQUENCY LYSOGENIZATION PROTEIN HFLD"/>
    <property type="match status" value="1"/>
</dbReference>
<dbReference type="NCBIfam" id="NF001246">
    <property type="entry name" value="PRK00218.1-2"/>
    <property type="match status" value="1"/>
</dbReference>
<dbReference type="PANTHER" id="PTHR38100">
    <property type="entry name" value="HIGH FREQUENCY LYSOGENIZATION PROTEIN HFLD"/>
    <property type="match status" value="1"/>
</dbReference>
<keyword evidence="2 4" id="KW-0963">Cytoplasm</keyword>
<evidence type="ECO:0000313" key="5">
    <source>
        <dbReference type="EMBL" id="ROR32622.1"/>
    </source>
</evidence>
<proteinExistence type="inferred from homology"/>
<dbReference type="GO" id="GO:0005886">
    <property type="term" value="C:plasma membrane"/>
    <property type="evidence" value="ECO:0007669"/>
    <property type="project" value="UniProtKB-SubCell"/>
</dbReference>
<protein>
    <recommendedName>
        <fullName evidence="4">High frequency lysogenization protein HflD homolog</fullName>
    </recommendedName>
</protein>
<dbReference type="SUPFAM" id="SSF101322">
    <property type="entry name" value="YcfC-like"/>
    <property type="match status" value="1"/>
</dbReference>
<keyword evidence="3 4" id="KW-0472">Membrane</keyword>
<gene>
    <name evidence="4" type="primary">hflD</name>
    <name evidence="5" type="ORF">EDC57_1828</name>
</gene>
<comment type="subcellular location">
    <subcellularLocation>
        <location evidence="4">Cytoplasm</location>
    </subcellularLocation>
    <subcellularLocation>
        <location evidence="4">Cell membrane</location>
        <topology evidence="4">Peripheral membrane protein</topology>
        <orientation evidence="4">Cytoplasmic side</orientation>
    </subcellularLocation>
</comment>
<dbReference type="GO" id="GO:0005737">
    <property type="term" value="C:cytoplasm"/>
    <property type="evidence" value="ECO:0007669"/>
    <property type="project" value="UniProtKB-SubCell"/>
</dbReference>
<dbReference type="Pfam" id="PF04356">
    <property type="entry name" value="DUF489"/>
    <property type="match status" value="1"/>
</dbReference>
<dbReference type="InterPro" id="IPR007451">
    <property type="entry name" value="HflD"/>
</dbReference>
<keyword evidence="6" id="KW-1185">Reference proteome</keyword>
<dbReference type="HAMAP" id="MF_00695">
    <property type="entry name" value="HflD_protein"/>
    <property type="match status" value="1"/>
</dbReference>
<dbReference type="InterPro" id="IPR035932">
    <property type="entry name" value="HflD-like_sf"/>
</dbReference>
<name>A0A3N1Y4S7_9GAMM</name>
<dbReference type="Proteomes" id="UP000276634">
    <property type="component" value="Unassembled WGS sequence"/>
</dbReference>
<reference evidence="5 6" key="1">
    <citation type="submission" date="2018-11" db="EMBL/GenBank/DDBJ databases">
        <title>Genomic Encyclopedia of Type Strains, Phase IV (KMG-IV): sequencing the most valuable type-strain genomes for metagenomic binning, comparative biology and taxonomic classification.</title>
        <authorList>
            <person name="Goeker M."/>
        </authorList>
    </citation>
    <scope>NUCLEOTIDE SEQUENCE [LARGE SCALE GENOMIC DNA]</scope>
    <source>
        <strain evidence="5 6">DSM 100275</strain>
    </source>
</reference>
<comment type="similarity">
    <text evidence="4">Belongs to the HflD family.</text>
</comment>
<comment type="caution">
    <text evidence="5">The sequence shown here is derived from an EMBL/GenBank/DDBJ whole genome shotgun (WGS) entry which is preliminary data.</text>
</comment>
<keyword evidence="1 4" id="KW-1003">Cell membrane</keyword>
<evidence type="ECO:0000313" key="6">
    <source>
        <dbReference type="Proteomes" id="UP000276634"/>
    </source>
</evidence>
<dbReference type="RefSeq" id="WP_123401538.1">
    <property type="nucleotide sequence ID" value="NZ_RJVI01000002.1"/>
</dbReference>
<evidence type="ECO:0000256" key="1">
    <source>
        <dbReference type="ARBA" id="ARBA00022475"/>
    </source>
</evidence>
<organism evidence="5 6">
    <name type="scientific">Inmirania thermothiophila</name>
    <dbReference type="NCBI Taxonomy" id="1750597"/>
    <lineage>
        <taxon>Bacteria</taxon>
        <taxon>Pseudomonadati</taxon>
        <taxon>Pseudomonadota</taxon>
        <taxon>Gammaproteobacteria</taxon>
        <taxon>Chromatiales</taxon>
        <taxon>Ectothiorhodospiraceae</taxon>
        <taxon>Inmirania</taxon>
    </lineage>
</organism>
<dbReference type="OrthoDB" id="9788031at2"/>
<evidence type="ECO:0000256" key="4">
    <source>
        <dbReference type="HAMAP-Rule" id="MF_00695"/>
    </source>
</evidence>
<dbReference type="Gene3D" id="1.10.3890.10">
    <property type="entry name" value="HflD-like"/>
    <property type="match status" value="1"/>
</dbReference>
<dbReference type="EMBL" id="RJVI01000002">
    <property type="protein sequence ID" value="ROR32622.1"/>
    <property type="molecule type" value="Genomic_DNA"/>
</dbReference>
<evidence type="ECO:0000256" key="2">
    <source>
        <dbReference type="ARBA" id="ARBA00022490"/>
    </source>
</evidence>
<sequence length="210" mass="23021">MERDEARVLALAGVFQAAALVHDIARHGRAERTALEASLRSVLTLDAPDAETAFGGPAGVALGLAELARQLRGPREMEVARYVVALLHLERRLRRQPPLLAAIRAGVERGARQAELFGLTHTNVIAGLAGTYEETAGRIRPRILVNGQAVHLTHPDNVHRIRALLLAGLRAVFLWRRLGGSRLQLLLGQRRLAAAARRLRERIDREAPTP</sequence>
<dbReference type="AlphaFoldDB" id="A0A3N1Y4S7"/>
<evidence type="ECO:0000256" key="3">
    <source>
        <dbReference type="ARBA" id="ARBA00023136"/>
    </source>
</evidence>